<dbReference type="Gene3D" id="1.20.58.340">
    <property type="entry name" value="Magnesium transport protein CorA, transmembrane region"/>
    <property type="match status" value="2"/>
</dbReference>
<protein>
    <submittedName>
        <fullName evidence="9">Magnesium transporter</fullName>
    </submittedName>
</protein>
<evidence type="ECO:0000256" key="3">
    <source>
        <dbReference type="ARBA" id="ARBA00022448"/>
    </source>
</evidence>
<evidence type="ECO:0000256" key="2">
    <source>
        <dbReference type="ARBA" id="ARBA00009765"/>
    </source>
</evidence>
<reference evidence="9 10" key="1">
    <citation type="journal article" date="2021" name="ISME Commun">
        <title>Automated analysis of genomic sequences facilitates high-throughput and comprehensive description of bacteria.</title>
        <authorList>
            <person name="Hitch T.C.A."/>
        </authorList>
    </citation>
    <scope>NUCLEOTIDE SEQUENCE [LARGE SCALE GENOMIC DNA]</scope>
    <source>
        <strain evidence="9 10">Sanger_18</strain>
    </source>
</reference>
<feature type="transmembrane region" description="Helical" evidence="8">
    <location>
        <begin position="257"/>
        <end position="277"/>
    </location>
</feature>
<comment type="subcellular location">
    <subcellularLocation>
        <location evidence="1">Cell membrane</location>
        <topology evidence="1">Multi-pass membrane protein</topology>
    </subcellularLocation>
</comment>
<evidence type="ECO:0000313" key="9">
    <source>
        <dbReference type="EMBL" id="MCU6745681.1"/>
    </source>
</evidence>
<evidence type="ECO:0000256" key="7">
    <source>
        <dbReference type="ARBA" id="ARBA00023136"/>
    </source>
</evidence>
<sequence>MQRVLRFEEAYKAESIIDNMALQKGVLKDYLEKRRTAAFESYINFNLCSFDFYDVDSTLVDTARVLLYLDREDLIIFCEDERTCQSMKKLLPEQEADKEMALRGFFTALLENDMDFIDSWENSITEAEDQALAGDTKDYLGKIIEYRKELLRLKRYYTQLQAIFDGLLDNENGLLSGEALRHLGIIDSRIDRCYRGVLNLRDYVTQMREAYQSQIDIEQNSLMKFFTLITAIFLPLTLMVGWYGMNFRNMPELASRYRYPVFIVVSILVSIFLIRYFKKKKWL</sequence>
<comment type="caution">
    <text evidence="9">The sequence shown here is derived from an EMBL/GenBank/DDBJ whole genome shotgun (WGS) entry which is preliminary data.</text>
</comment>
<keyword evidence="4" id="KW-1003">Cell membrane</keyword>
<comment type="similarity">
    <text evidence="2">Belongs to the CorA metal ion transporter (MIT) (TC 1.A.35) family.</text>
</comment>
<accession>A0ABT2T5Z0</accession>
<proteinExistence type="inferred from homology"/>
<evidence type="ECO:0000256" key="5">
    <source>
        <dbReference type="ARBA" id="ARBA00022692"/>
    </source>
</evidence>
<dbReference type="InterPro" id="IPR002523">
    <property type="entry name" value="MgTranspt_CorA/ZnTranspt_ZntB"/>
</dbReference>
<dbReference type="Proteomes" id="UP001652432">
    <property type="component" value="Unassembled WGS sequence"/>
</dbReference>
<keyword evidence="6 8" id="KW-1133">Transmembrane helix</keyword>
<dbReference type="Pfam" id="PF01544">
    <property type="entry name" value="CorA"/>
    <property type="match status" value="1"/>
</dbReference>
<evidence type="ECO:0000256" key="8">
    <source>
        <dbReference type="SAM" id="Phobius"/>
    </source>
</evidence>
<feature type="transmembrane region" description="Helical" evidence="8">
    <location>
        <begin position="225"/>
        <end position="245"/>
    </location>
</feature>
<dbReference type="EMBL" id="JAOQKJ010000015">
    <property type="protein sequence ID" value="MCU6745681.1"/>
    <property type="molecule type" value="Genomic_DNA"/>
</dbReference>
<dbReference type="PANTHER" id="PTHR46494:SF1">
    <property type="entry name" value="CORA FAMILY METAL ION TRANSPORTER (EUROFUNG)"/>
    <property type="match status" value="1"/>
</dbReference>
<name>A0ABT2T5Z0_9FIRM</name>
<evidence type="ECO:0000256" key="1">
    <source>
        <dbReference type="ARBA" id="ARBA00004651"/>
    </source>
</evidence>
<dbReference type="SUPFAM" id="SSF144083">
    <property type="entry name" value="Magnesium transport protein CorA, transmembrane region"/>
    <property type="match status" value="1"/>
</dbReference>
<dbReference type="CDD" id="cd12826">
    <property type="entry name" value="EcCorA_ZntB-like_u1"/>
    <property type="match status" value="1"/>
</dbReference>
<evidence type="ECO:0000256" key="4">
    <source>
        <dbReference type="ARBA" id="ARBA00022475"/>
    </source>
</evidence>
<keyword evidence="7 8" id="KW-0472">Membrane</keyword>
<dbReference type="InterPro" id="IPR045861">
    <property type="entry name" value="CorA_cytoplasmic_dom"/>
</dbReference>
<keyword evidence="10" id="KW-1185">Reference proteome</keyword>
<keyword evidence="3" id="KW-0813">Transport</keyword>
<dbReference type="InterPro" id="IPR045863">
    <property type="entry name" value="CorA_TM1_TM2"/>
</dbReference>
<dbReference type="PANTHER" id="PTHR46494">
    <property type="entry name" value="CORA FAMILY METAL ION TRANSPORTER (EUROFUNG)"/>
    <property type="match status" value="1"/>
</dbReference>
<keyword evidence="5 8" id="KW-0812">Transmembrane</keyword>
<evidence type="ECO:0000313" key="10">
    <source>
        <dbReference type="Proteomes" id="UP001652432"/>
    </source>
</evidence>
<dbReference type="SUPFAM" id="SSF143865">
    <property type="entry name" value="CorA soluble domain-like"/>
    <property type="match status" value="1"/>
</dbReference>
<organism evidence="9 10">
    <name type="scientific">Suilimivivens aceti</name>
    <dbReference type="NCBI Taxonomy" id="2981774"/>
    <lineage>
        <taxon>Bacteria</taxon>
        <taxon>Bacillati</taxon>
        <taxon>Bacillota</taxon>
        <taxon>Clostridia</taxon>
        <taxon>Lachnospirales</taxon>
        <taxon>Lachnospiraceae</taxon>
        <taxon>Suilimivivens</taxon>
    </lineage>
</organism>
<evidence type="ECO:0000256" key="6">
    <source>
        <dbReference type="ARBA" id="ARBA00022989"/>
    </source>
</evidence>
<dbReference type="RefSeq" id="WP_262575712.1">
    <property type="nucleotide sequence ID" value="NZ_JAOQKJ010000015.1"/>
</dbReference>
<gene>
    <name evidence="9" type="ORF">OCV77_14490</name>
</gene>